<evidence type="ECO:0000313" key="3">
    <source>
        <dbReference type="Proteomes" id="UP000555003"/>
    </source>
</evidence>
<keyword evidence="3" id="KW-1185">Reference proteome</keyword>
<protein>
    <submittedName>
        <fullName evidence="2">Galactokinase</fullName>
    </submittedName>
</protein>
<dbReference type="EMBL" id="JACJIS010000001">
    <property type="protein sequence ID" value="MBA9072417.1"/>
    <property type="molecule type" value="Genomic_DNA"/>
</dbReference>
<reference evidence="2 3" key="1">
    <citation type="submission" date="2020-08" db="EMBL/GenBank/DDBJ databases">
        <title>Genomic Encyclopedia of Type Strains, Phase IV (KMG-IV): sequencing the most valuable type-strain genomes for metagenomic binning, comparative biology and taxonomic classification.</title>
        <authorList>
            <person name="Goeker M."/>
        </authorList>
    </citation>
    <scope>NUCLEOTIDE SEQUENCE [LARGE SCALE GENOMIC DNA]</scope>
    <source>
        <strain evidence="2 3">DSM 100397</strain>
    </source>
</reference>
<evidence type="ECO:0000313" key="2">
    <source>
        <dbReference type="EMBL" id="MBA9072417.1"/>
    </source>
</evidence>
<proteinExistence type="predicted"/>
<evidence type="ECO:0000256" key="1">
    <source>
        <dbReference type="SAM" id="Coils"/>
    </source>
</evidence>
<sequence>MKKINLFLGAIIAIAFVSCKSESEKQAEMTVGSYEKYVDSVTNVAVADAKANWQTIEVSYNERTAEAEAALAELKDKAAAEARLEKSKAKYAELKAKLDAQAAKDAEAAKAAAASEPANKKQLLRDAYFGAGKIGEDMNFSWVNKDNILRVYNDFYNEFDKNKDTYSREDFDEIKAMYEALDAHKNKVEKEGLSSKDNAKIAELKFKFAPKFKWERMGAKAEENQKAKE</sequence>
<dbReference type="RefSeq" id="WP_182492463.1">
    <property type="nucleotide sequence ID" value="NZ_JACJIS010000001.1"/>
</dbReference>
<keyword evidence="1" id="KW-0175">Coiled coil</keyword>
<dbReference type="Proteomes" id="UP000555003">
    <property type="component" value="Unassembled WGS sequence"/>
</dbReference>
<comment type="caution">
    <text evidence="2">The sequence shown here is derived from an EMBL/GenBank/DDBJ whole genome shotgun (WGS) entry which is preliminary data.</text>
</comment>
<feature type="coiled-coil region" evidence="1">
    <location>
        <begin position="57"/>
        <end position="104"/>
    </location>
</feature>
<organism evidence="2 3">
    <name type="scientific">Flavobacterium gossypii</name>
    <dbReference type="NCBI Taxonomy" id="1646119"/>
    <lineage>
        <taxon>Bacteria</taxon>
        <taxon>Pseudomonadati</taxon>
        <taxon>Bacteroidota</taxon>
        <taxon>Flavobacteriia</taxon>
        <taxon>Flavobacteriales</taxon>
        <taxon>Flavobacteriaceae</taxon>
        <taxon>Flavobacterium</taxon>
    </lineage>
</organism>
<accession>A0ABR6DL63</accession>
<name>A0ABR6DL63_9FLAO</name>
<dbReference type="PROSITE" id="PS51257">
    <property type="entry name" value="PROKAR_LIPOPROTEIN"/>
    <property type="match status" value="1"/>
</dbReference>
<gene>
    <name evidence="2" type="ORF">GGR22_000543</name>
</gene>